<dbReference type="Proteomes" id="UP000673821">
    <property type="component" value="Unassembled WGS sequence"/>
</dbReference>
<organism evidence="1 2">
    <name type="scientific">Paraburkholderia nemoris</name>
    <dbReference type="NCBI Taxonomy" id="2793076"/>
    <lineage>
        <taxon>Bacteria</taxon>
        <taxon>Pseudomonadati</taxon>
        <taxon>Pseudomonadota</taxon>
        <taxon>Betaproteobacteria</taxon>
        <taxon>Burkholderiales</taxon>
        <taxon>Burkholderiaceae</taxon>
        <taxon>Paraburkholderia</taxon>
    </lineage>
</organism>
<reference evidence="1 2" key="1">
    <citation type="submission" date="2021-02" db="EMBL/GenBank/DDBJ databases">
        <authorList>
            <person name="Vanwijnsberghe S."/>
        </authorList>
    </citation>
    <scope>NUCLEOTIDE SEQUENCE [LARGE SCALE GENOMIC DNA]</scope>
    <source>
        <strain evidence="1 2">R-69776</strain>
    </source>
</reference>
<evidence type="ECO:0000313" key="1">
    <source>
        <dbReference type="EMBL" id="CAE6830295.1"/>
    </source>
</evidence>
<protein>
    <submittedName>
        <fullName evidence="1">Uncharacterized protein</fullName>
    </submittedName>
</protein>
<name>A0ABM8SSP4_9BURK</name>
<gene>
    <name evidence="1" type="ORF">R69776_06577</name>
</gene>
<dbReference type="EMBL" id="CAJNBH010000025">
    <property type="protein sequence ID" value="CAE6830295.1"/>
    <property type="molecule type" value="Genomic_DNA"/>
</dbReference>
<accession>A0ABM8SSP4</accession>
<comment type="caution">
    <text evidence="1">The sequence shown here is derived from an EMBL/GenBank/DDBJ whole genome shotgun (WGS) entry which is preliminary data.</text>
</comment>
<sequence length="84" mass="9300">MLTIAVACDSGNSCRLHEAVIGHFRPSDITLRIADNRNKAPVSALVRMADCLAFLSPIFCLRQPMRVNLYTASLKFGTPAPKYY</sequence>
<proteinExistence type="predicted"/>
<keyword evidence="2" id="KW-1185">Reference proteome</keyword>
<evidence type="ECO:0000313" key="2">
    <source>
        <dbReference type="Proteomes" id="UP000673821"/>
    </source>
</evidence>